<dbReference type="OrthoDB" id="6188167at2"/>
<evidence type="ECO:0000313" key="1">
    <source>
        <dbReference type="EMBL" id="EWS77635.1"/>
    </source>
</evidence>
<evidence type="ECO:0000313" key="3">
    <source>
        <dbReference type="Proteomes" id="UP000020406"/>
    </source>
</evidence>
<dbReference type="KEGG" id="xtw:AB672_07935"/>
<protein>
    <submittedName>
        <fullName evidence="2">DUF1631 domain-containing protein</fullName>
    </submittedName>
</protein>
<organism evidence="1 3">
    <name type="scientific">Xylella taiwanensis</name>
    <dbReference type="NCBI Taxonomy" id="1444770"/>
    <lineage>
        <taxon>Bacteria</taxon>
        <taxon>Pseudomonadati</taxon>
        <taxon>Pseudomonadota</taxon>
        <taxon>Gammaproteobacteria</taxon>
        <taxon>Lysobacterales</taxon>
        <taxon>Lysobacteraceae</taxon>
        <taxon>Xylella</taxon>
    </lineage>
</organism>
<evidence type="ECO:0000313" key="4">
    <source>
        <dbReference type="Proteomes" id="UP001430701"/>
    </source>
</evidence>
<comment type="caution">
    <text evidence="1">The sequence shown here is derived from an EMBL/GenBank/DDBJ whole genome shotgun (WGS) entry which is preliminary data.</text>
</comment>
<name>Z9JGW1_9GAMM</name>
<dbReference type="eggNOG" id="COG5148">
    <property type="taxonomic scope" value="Bacteria"/>
</dbReference>
<accession>Z9JGW1</accession>
<proteinExistence type="predicted"/>
<dbReference type="eggNOG" id="COG3170">
    <property type="taxonomic scope" value="Bacteria"/>
</dbReference>
<reference evidence="2" key="2">
    <citation type="submission" date="2021-11" db="EMBL/GenBank/DDBJ databases">
        <title>Genome sequence of Xylella taiwanensis PLS432.</title>
        <authorList>
            <person name="Weng L.-W."/>
            <person name="Su C.-C."/>
            <person name="Tsai C.-W."/>
            <person name="Kuo C.-H."/>
        </authorList>
    </citation>
    <scope>NUCLEOTIDE SEQUENCE</scope>
    <source>
        <strain evidence="2">PLS432</strain>
    </source>
</reference>
<dbReference type="InterPro" id="IPR012434">
    <property type="entry name" value="DUF1631"/>
</dbReference>
<dbReference type="Proteomes" id="UP000020406">
    <property type="component" value="Unassembled WGS sequence"/>
</dbReference>
<reference evidence="1 3" key="1">
    <citation type="journal article" date="2014" name="Genome Announc.">
        <title>Draft Genome Sequence of Xylella fastidiosa Pear Leaf Scorch Strain in Taiwan.</title>
        <authorList>
            <person name="Su C.C."/>
            <person name="Deng W.L."/>
            <person name="Jan F.J."/>
            <person name="Chang C.J."/>
            <person name="Huang H."/>
            <person name="Chen J."/>
        </authorList>
    </citation>
    <scope>NUCLEOTIDE SEQUENCE [LARGE SCALE GENOMIC DNA]</scope>
    <source>
        <strain evidence="1 3">PLS229</strain>
    </source>
</reference>
<dbReference type="RefSeq" id="WP_038271966.1">
    <property type="nucleotide sequence ID" value="NZ_CP053627.1"/>
</dbReference>
<sequence>MLAESLSKTSSLHANMALSPRAHVLLQGVLNCCLDGLGSALMNTLIELEQDLFQLAERARSTQEQVELYAEMKRLRDRRESFVPCFCEGLVRAFVELKMPREDMVVPPPMATPALTLVENSDIDRDILLHDIARRESVRHVDALQLLGQRLAVLAAMPAFKPEQMPLGPHVLCRILRDCGETLGLNLNAQLTLYRAFECKGMESYGHVLECANRLLDQAGILPGLVYLPYMARSRHVSGNPASTVTFSTDWPTATMTPSWSQVTPQHVSFAPLPIFADQQVPLPAGPGVSNITNGSGVDIEVGTDTAFPVGIDLNQRSDALQAHMPTFVPLPPGIHLNRQCSAMSSAFHGYTSSHVVTFPSGTDMRYSGASQARTPLPLSASHLPNTNLNQLLSALQTRTSATPPRGAAWRSLSELRQQVLTSLRAQYGPEAALSAQDENVFELIDVLYSEIEREVRGSSPAADLLTRLQVPVVRAALQDPRFFVRDQHPARELLNAVAESGATWLGEEEVDPQLLQRLKSAVDKVLHEYQGDEAVFVQAYQDIQAGYRAQARKAEVTERRYIEAARGKERLELAKRRATETIDRLCALAPPPRFVMTLLRQAWLDVLTLSLLRQGEESPQWQEREALTERICAITRTPAGGASDVVLGEHIEHALRQVGYRNEEASAIARRLSTPGGEDELISRTELTARLKRHTRLGEQVEPAPLQDTMPPRNTVEETCYAQLRTLPFGTWFEFVINQQGDVRRQRLCWYSPVTDHALLVNPRGQKTSEHTLDTLARLFANGQIRIVTEEDERLIDRAWSATLRTLRQLVGVRDTLEEVPA</sequence>
<gene>
    <name evidence="1" type="ORF">AF72_10100</name>
    <name evidence="2" type="ORF">LPH55_01640</name>
</gene>
<dbReference type="STRING" id="1444770.AF72_10100"/>
<evidence type="ECO:0000313" key="2">
    <source>
        <dbReference type="EMBL" id="MCD8472205.1"/>
    </source>
</evidence>
<dbReference type="EMBL" id="JDSQ01000017">
    <property type="protein sequence ID" value="EWS77635.1"/>
    <property type="molecule type" value="Genomic_DNA"/>
</dbReference>
<dbReference type="GeneID" id="68901216"/>
<keyword evidence="4" id="KW-1185">Reference proteome</keyword>
<dbReference type="PATRIC" id="fig|1444770.3.peg.2395"/>
<dbReference type="Proteomes" id="UP001430701">
    <property type="component" value="Unassembled WGS sequence"/>
</dbReference>
<dbReference type="AlphaFoldDB" id="Z9JGW1"/>
<dbReference type="Pfam" id="PF07793">
    <property type="entry name" value="DUF1631"/>
    <property type="match status" value="1"/>
</dbReference>
<dbReference type="EMBL" id="JAJPPU010000001">
    <property type="protein sequence ID" value="MCD8472205.1"/>
    <property type="molecule type" value="Genomic_DNA"/>
</dbReference>